<keyword evidence="6" id="KW-1185">Reference proteome</keyword>
<gene>
    <name evidence="5" type="ORF">AB6A40_011631</name>
</gene>
<protein>
    <recommendedName>
        <fullName evidence="4">Serine/threonine-protein phosphatase 4 regulatory subunit 3-like central domain-containing protein</fullName>
    </recommendedName>
</protein>
<comment type="subcellular location">
    <subcellularLocation>
        <location evidence="1">Nucleus</location>
    </subcellularLocation>
</comment>
<comment type="caution">
    <text evidence="5">The sequence shown here is derived from an EMBL/GenBank/DDBJ whole genome shotgun (WGS) entry which is preliminary data.</text>
</comment>
<feature type="domain" description="Serine/threonine-protein phosphatase 4 regulatory subunit 3-like central" evidence="4">
    <location>
        <begin position="1"/>
        <end position="120"/>
    </location>
</feature>
<accession>A0ABD6F4M6</accession>
<dbReference type="SUPFAM" id="SSF48371">
    <property type="entry name" value="ARM repeat"/>
    <property type="match status" value="1"/>
</dbReference>
<reference evidence="5 6" key="1">
    <citation type="submission" date="2024-08" db="EMBL/GenBank/DDBJ databases">
        <title>Gnathostoma spinigerum genome.</title>
        <authorList>
            <person name="Gonzalez-Bertolin B."/>
            <person name="Monzon S."/>
            <person name="Zaballos A."/>
            <person name="Jimenez P."/>
            <person name="Dekumyoy P."/>
            <person name="Varona S."/>
            <person name="Cuesta I."/>
            <person name="Sumanam S."/>
            <person name="Adisakwattana P."/>
            <person name="Gasser R.B."/>
            <person name="Hernandez-Gonzalez A."/>
            <person name="Young N.D."/>
            <person name="Perteguer M.J."/>
        </authorList>
    </citation>
    <scope>NUCLEOTIDE SEQUENCE [LARGE SCALE GENOMIC DNA]</scope>
    <source>
        <strain evidence="5">AL3</strain>
        <tissue evidence="5">Liver</tissue>
    </source>
</reference>
<dbReference type="GO" id="GO:0005634">
    <property type="term" value="C:nucleus"/>
    <property type="evidence" value="ECO:0007669"/>
    <property type="project" value="UniProtKB-SubCell"/>
</dbReference>
<proteinExistence type="predicted"/>
<evidence type="ECO:0000256" key="2">
    <source>
        <dbReference type="ARBA" id="ARBA00023242"/>
    </source>
</evidence>
<feature type="compositionally biased region" description="Basic and acidic residues" evidence="3">
    <location>
        <begin position="128"/>
        <end position="138"/>
    </location>
</feature>
<evidence type="ECO:0000256" key="1">
    <source>
        <dbReference type="ARBA" id="ARBA00004123"/>
    </source>
</evidence>
<dbReference type="PANTHER" id="PTHR23318:SF0">
    <property type="entry name" value="SERINE_THREONINE-PROTEIN PHOSPHATASE 4 REGULATORY SUBUNIT 3"/>
    <property type="match status" value="1"/>
</dbReference>
<dbReference type="InterPro" id="IPR016024">
    <property type="entry name" value="ARM-type_fold"/>
</dbReference>
<dbReference type="InterPro" id="IPR006887">
    <property type="entry name" value="P4R3-like_central_dom"/>
</dbReference>
<sequence>MRNHCIHSKLLSKVLVLLRSKHHFLVLSALRMFRRVVQLKDEFYFKYIIKDDVFRPIVQCFKDNGTHYNLLNSAILELFEFILTENIYSLIPYIIEKYGDDFENVTYVRTFTQLRVKYEQVKDREDDKLELSRSKSPSEDSVSSAQWKKERQADADEQWFNDDDIEVRSCIQDFSVYISATSAMTE</sequence>
<evidence type="ECO:0000256" key="3">
    <source>
        <dbReference type="SAM" id="MobiDB-lite"/>
    </source>
</evidence>
<dbReference type="AlphaFoldDB" id="A0ABD6F4M6"/>
<dbReference type="Proteomes" id="UP001608902">
    <property type="component" value="Unassembled WGS sequence"/>
</dbReference>
<dbReference type="EMBL" id="JBGFUD010023534">
    <property type="protein sequence ID" value="MFH4984922.1"/>
    <property type="molecule type" value="Genomic_DNA"/>
</dbReference>
<keyword evidence="2" id="KW-0539">Nucleus</keyword>
<dbReference type="PANTHER" id="PTHR23318">
    <property type="entry name" value="ATP SYNTHASE GAMMA-RELATED"/>
    <property type="match status" value="1"/>
</dbReference>
<evidence type="ECO:0000313" key="5">
    <source>
        <dbReference type="EMBL" id="MFH4984922.1"/>
    </source>
</evidence>
<evidence type="ECO:0000259" key="4">
    <source>
        <dbReference type="Pfam" id="PF04802"/>
    </source>
</evidence>
<evidence type="ECO:0000313" key="6">
    <source>
        <dbReference type="Proteomes" id="UP001608902"/>
    </source>
</evidence>
<dbReference type="InterPro" id="IPR051137">
    <property type="entry name" value="PP4R3-like"/>
</dbReference>
<dbReference type="Pfam" id="PF04802">
    <property type="entry name" value="PP4R3"/>
    <property type="match status" value="1"/>
</dbReference>
<feature type="region of interest" description="Disordered" evidence="3">
    <location>
        <begin position="128"/>
        <end position="155"/>
    </location>
</feature>
<name>A0ABD6F4M6_9BILA</name>
<organism evidence="5 6">
    <name type="scientific">Gnathostoma spinigerum</name>
    <dbReference type="NCBI Taxonomy" id="75299"/>
    <lineage>
        <taxon>Eukaryota</taxon>
        <taxon>Metazoa</taxon>
        <taxon>Ecdysozoa</taxon>
        <taxon>Nematoda</taxon>
        <taxon>Chromadorea</taxon>
        <taxon>Rhabditida</taxon>
        <taxon>Spirurina</taxon>
        <taxon>Gnathostomatomorpha</taxon>
        <taxon>Gnathostomatoidea</taxon>
        <taxon>Gnathostomatidae</taxon>
        <taxon>Gnathostoma</taxon>
    </lineage>
</organism>